<dbReference type="EMBL" id="CAIX01000198">
    <property type="protein sequence ID" value="CCI47992.1"/>
    <property type="molecule type" value="Genomic_DNA"/>
</dbReference>
<organism evidence="1 2">
    <name type="scientific">Albugo candida</name>
    <dbReference type="NCBI Taxonomy" id="65357"/>
    <lineage>
        <taxon>Eukaryota</taxon>
        <taxon>Sar</taxon>
        <taxon>Stramenopiles</taxon>
        <taxon>Oomycota</taxon>
        <taxon>Peronosporomycetes</taxon>
        <taxon>Albuginales</taxon>
        <taxon>Albuginaceae</taxon>
        <taxon>Albugo</taxon>
    </lineage>
</organism>
<proteinExistence type="predicted"/>
<protein>
    <submittedName>
        <fullName evidence="1">Uncharacterized protein</fullName>
    </submittedName>
</protein>
<dbReference type="PANTHER" id="PTHR40855:SF1">
    <property type="entry name" value="CLAVAMINATE SYNTHASE-LIKE PROTEIN"/>
    <property type="match status" value="1"/>
</dbReference>
<dbReference type="PANTHER" id="PTHR40855">
    <property type="entry name" value="DIOX_N DOMAIN-CONTAINING PROTEIN"/>
    <property type="match status" value="1"/>
</dbReference>
<evidence type="ECO:0000313" key="1">
    <source>
        <dbReference type="EMBL" id="CCI47992.1"/>
    </source>
</evidence>
<dbReference type="Proteomes" id="UP000053237">
    <property type="component" value="Unassembled WGS sequence"/>
</dbReference>
<accession>A0A024GNS5</accession>
<sequence length="253" mass="28293">MRSLQQILIATTVVINVVHSNTGIPRTDHELIRSLPSVQIPSFDYGHLMDDETPQNMLLALERDGILALRNIPNYQRIRDAYFEIATKCVLEAKPEDSQSFVSSKTFGDGTQRATISSEAGLNLNSAGLLRALGIAIALEKSSFEIYDQDQLISIREMINEATRLDHFHLYDGTENEVEANPTSNHAHRLSSEELSVSLHEDRGLFIVMASPQFSRASKQGRLNSMQVEPDDRGLIISKGMANSSDQFCMMRR</sequence>
<dbReference type="AlphaFoldDB" id="A0A024GNS5"/>
<dbReference type="InParanoid" id="A0A024GNS5"/>
<gene>
    <name evidence="1" type="ORF">BN9_090350</name>
</gene>
<reference evidence="1 2" key="1">
    <citation type="submission" date="2012-05" db="EMBL/GenBank/DDBJ databases">
        <title>Recombination and specialization in a pathogen metapopulation.</title>
        <authorList>
            <person name="Gardiner A."/>
            <person name="Kemen E."/>
            <person name="Schultz-Larsen T."/>
            <person name="MacLean D."/>
            <person name="Van Oosterhout C."/>
            <person name="Jones J.D.G."/>
        </authorList>
    </citation>
    <scope>NUCLEOTIDE SEQUENCE [LARGE SCALE GENOMIC DNA]</scope>
    <source>
        <strain evidence="1 2">Ac Nc2</strain>
    </source>
</reference>
<name>A0A024GNS5_9STRA</name>
<evidence type="ECO:0000313" key="2">
    <source>
        <dbReference type="Proteomes" id="UP000053237"/>
    </source>
</evidence>
<keyword evidence="2" id="KW-1185">Reference proteome</keyword>
<dbReference type="OrthoDB" id="67124at2759"/>
<comment type="caution">
    <text evidence="1">The sequence shown here is derived from an EMBL/GenBank/DDBJ whole genome shotgun (WGS) entry which is preliminary data.</text>
</comment>